<name>A0A5K8AJF0_9BACT</name>
<reference evidence="1 2" key="1">
    <citation type="submission" date="2019-11" db="EMBL/GenBank/DDBJ databases">
        <title>Comparative genomics of hydrocarbon-degrading Desulfosarcina strains.</title>
        <authorList>
            <person name="Watanabe M."/>
            <person name="Kojima H."/>
            <person name="Fukui M."/>
        </authorList>
    </citation>
    <scope>NUCLEOTIDE SEQUENCE [LARGE SCALE GENOMIC DNA]</scope>
    <source>
        <strain evidence="2">oXyS1</strain>
    </source>
</reference>
<dbReference type="EMBL" id="AP021879">
    <property type="protein sequence ID" value="BBO92801.1"/>
    <property type="molecule type" value="Genomic_DNA"/>
</dbReference>
<evidence type="ECO:0000313" key="2">
    <source>
        <dbReference type="Proteomes" id="UP000422108"/>
    </source>
</evidence>
<dbReference type="Proteomes" id="UP000422108">
    <property type="component" value="Chromosome"/>
</dbReference>
<dbReference type="AlphaFoldDB" id="A0A5K8AJF0"/>
<evidence type="ECO:0000313" key="1">
    <source>
        <dbReference type="EMBL" id="BBO92801.1"/>
    </source>
</evidence>
<gene>
    <name evidence="1" type="ORF">DSCOOX_59810</name>
</gene>
<protein>
    <submittedName>
        <fullName evidence="1">Uncharacterized protein</fullName>
    </submittedName>
</protein>
<accession>A0A5K8AJF0</accession>
<sequence>MPTRQEHFSKSLAVGSKAFVKNICHALKSQAIGRRMIELPAEGYQLRDIISKYGDVGYENLGALNLPLSFSNSIPWRQAFS</sequence>
<keyword evidence="2" id="KW-1185">Reference proteome</keyword>
<proteinExistence type="predicted"/>
<organism evidence="1 2">
    <name type="scientific">Desulfosarcina ovata subsp. ovata</name>
    <dbReference type="NCBI Taxonomy" id="2752305"/>
    <lineage>
        <taxon>Bacteria</taxon>
        <taxon>Pseudomonadati</taxon>
        <taxon>Thermodesulfobacteriota</taxon>
        <taxon>Desulfobacteria</taxon>
        <taxon>Desulfobacterales</taxon>
        <taxon>Desulfosarcinaceae</taxon>
        <taxon>Desulfosarcina</taxon>
    </lineage>
</organism>